<accession>A0A498KSZ8</accession>
<sequence>MAIVAEILLADSTLPLVGLARALPSREISVANAVRLEDGRHLVTVSVDDESKDVFERELDAQSEITNVEPIGKTTDGWVYQVTIEGASELFDSHDPAEVEGTLMETAVTGEGLRELKVFSDYEAFSTLRDRCEVHGIPFELLNIASDPENPGERDQFGLTDKQYRALSIALDGGYYDSPREMSTEELAAELEITAPAASDLLRRAERQLISQTLGPEQYLNTLTA</sequence>
<comment type="caution">
    <text evidence="5">The sequence shown here is derived from an EMBL/GenBank/DDBJ whole genome shotgun (WGS) entry which is preliminary data.</text>
</comment>
<evidence type="ECO:0000259" key="3">
    <source>
        <dbReference type="Pfam" id="PF04967"/>
    </source>
</evidence>
<evidence type="ECO:0000259" key="4">
    <source>
        <dbReference type="Pfam" id="PF15915"/>
    </source>
</evidence>
<dbReference type="Pfam" id="PF15915">
    <property type="entry name" value="BAT"/>
    <property type="match status" value="1"/>
</dbReference>
<protein>
    <submittedName>
        <fullName evidence="5">Helix-turn-helix domain-containing protein</fullName>
    </submittedName>
</protein>
<dbReference type="RefSeq" id="WP_129069690.1">
    <property type="nucleotide sequence ID" value="NZ_RDFA01000005.1"/>
</dbReference>
<name>A0A498KSZ8_9EURY</name>
<dbReference type="PANTHER" id="PTHR34236">
    <property type="entry name" value="DIMETHYL SULFOXIDE REDUCTASE TRANSCRIPTIONAL ACTIVATOR"/>
    <property type="match status" value="1"/>
</dbReference>
<dbReference type="PANTHER" id="PTHR34236:SF1">
    <property type="entry name" value="DIMETHYL SULFOXIDE REDUCTASE TRANSCRIPTIONAL ACTIVATOR"/>
    <property type="match status" value="1"/>
</dbReference>
<dbReference type="InterPro" id="IPR007050">
    <property type="entry name" value="HTH_bacterioopsin"/>
</dbReference>
<dbReference type="Proteomes" id="UP000289691">
    <property type="component" value="Unassembled WGS sequence"/>
</dbReference>
<keyword evidence="2" id="KW-0804">Transcription</keyword>
<proteinExistence type="predicted"/>
<evidence type="ECO:0000256" key="2">
    <source>
        <dbReference type="ARBA" id="ARBA00023163"/>
    </source>
</evidence>
<dbReference type="InterPro" id="IPR031803">
    <property type="entry name" value="BAT_GAF/HTH-assoc"/>
</dbReference>
<organism evidence="5 6">
    <name type="scientific">Halorientalis pallida</name>
    <dbReference type="NCBI Taxonomy" id="2479928"/>
    <lineage>
        <taxon>Archaea</taxon>
        <taxon>Methanobacteriati</taxon>
        <taxon>Methanobacteriota</taxon>
        <taxon>Stenosarchaea group</taxon>
        <taxon>Halobacteria</taxon>
        <taxon>Halobacteriales</taxon>
        <taxon>Haloarculaceae</taxon>
        <taxon>Halorientalis</taxon>
    </lineage>
</organism>
<dbReference type="OrthoDB" id="27447at2157"/>
<feature type="domain" description="HTH bat-type" evidence="3">
    <location>
        <begin position="159"/>
        <end position="210"/>
    </location>
</feature>
<evidence type="ECO:0000313" key="6">
    <source>
        <dbReference type="Proteomes" id="UP000289691"/>
    </source>
</evidence>
<dbReference type="AlphaFoldDB" id="A0A498KSZ8"/>
<feature type="domain" description="Bacterioopsin transcriptional activator GAF and HTH associated" evidence="4">
    <location>
        <begin position="7"/>
        <end position="88"/>
    </location>
</feature>
<evidence type="ECO:0000313" key="5">
    <source>
        <dbReference type="EMBL" id="RXK47838.1"/>
    </source>
</evidence>
<gene>
    <name evidence="5" type="ORF">EAF64_14405</name>
</gene>
<evidence type="ECO:0000256" key="1">
    <source>
        <dbReference type="ARBA" id="ARBA00023015"/>
    </source>
</evidence>
<keyword evidence="6" id="KW-1185">Reference proteome</keyword>
<dbReference type="EMBL" id="RDFA01000005">
    <property type="protein sequence ID" value="RXK47838.1"/>
    <property type="molecule type" value="Genomic_DNA"/>
</dbReference>
<keyword evidence="1" id="KW-0805">Transcription regulation</keyword>
<reference evidence="5 6" key="1">
    <citation type="submission" date="2019-01" db="EMBL/GenBank/DDBJ databases">
        <title>Halorientalis sp. F13-25 a new haloarchaeum isolated from hypersaline water.</title>
        <authorList>
            <person name="Ana D.-V."/>
            <person name="Cristina S.-P."/>
            <person name="Antonio V."/>
        </authorList>
    </citation>
    <scope>NUCLEOTIDE SEQUENCE [LARGE SCALE GENOMIC DNA]</scope>
    <source>
        <strain evidence="5 6">F13-25</strain>
    </source>
</reference>
<dbReference type="Pfam" id="PF04967">
    <property type="entry name" value="HTH_10"/>
    <property type="match status" value="1"/>
</dbReference>